<evidence type="ECO:0000256" key="6">
    <source>
        <dbReference type="ARBA" id="ARBA00008842"/>
    </source>
</evidence>
<evidence type="ECO:0000256" key="5">
    <source>
        <dbReference type="ARBA" id="ARBA00004617"/>
    </source>
</evidence>
<evidence type="ECO:0000256" key="13">
    <source>
        <dbReference type="ARBA" id="ARBA00023121"/>
    </source>
</evidence>
<evidence type="ECO:0000256" key="15">
    <source>
        <dbReference type="ARBA" id="ARBA00023242"/>
    </source>
</evidence>
<dbReference type="SMART" id="SM00233">
    <property type="entry name" value="PH"/>
    <property type="match status" value="1"/>
</dbReference>
<dbReference type="Gene3D" id="2.30.29.30">
    <property type="entry name" value="Pleckstrin-homology domain (PH domain)/Phosphotyrosine-binding domain (PTB)"/>
    <property type="match status" value="1"/>
</dbReference>
<dbReference type="SUPFAM" id="SSF144000">
    <property type="entry name" value="Oxysterol-binding protein-like"/>
    <property type="match status" value="1"/>
</dbReference>
<dbReference type="Proteomes" id="UP000472260">
    <property type="component" value="Unassembled WGS sequence"/>
</dbReference>
<dbReference type="GO" id="GO:0005829">
    <property type="term" value="C:cytosol"/>
    <property type="evidence" value="ECO:0007669"/>
    <property type="project" value="UniProtKB-SubCell"/>
</dbReference>
<dbReference type="GO" id="GO:0031965">
    <property type="term" value="C:nuclear membrane"/>
    <property type="evidence" value="ECO:0007669"/>
    <property type="project" value="UniProtKB-SubCell"/>
</dbReference>
<dbReference type="PROSITE" id="PS01013">
    <property type="entry name" value="OSBP"/>
    <property type="match status" value="1"/>
</dbReference>
<evidence type="ECO:0000256" key="19">
    <source>
        <dbReference type="RuleBase" id="RU003844"/>
    </source>
</evidence>
<proteinExistence type="inferred from homology"/>
<dbReference type="Gene3D" id="2.40.160.120">
    <property type="match status" value="1"/>
</dbReference>
<keyword evidence="14" id="KW-0472">Membrane</keyword>
<dbReference type="PROSITE" id="PS50003">
    <property type="entry name" value="PH_DOMAIN"/>
    <property type="match status" value="1"/>
</dbReference>
<dbReference type="GO" id="GO:0097038">
    <property type="term" value="C:perinuclear endoplasmic reticulum"/>
    <property type="evidence" value="ECO:0007669"/>
    <property type="project" value="TreeGrafter"/>
</dbReference>
<reference evidence="23" key="1">
    <citation type="submission" date="2025-08" db="UniProtKB">
        <authorList>
            <consortium name="Ensembl"/>
        </authorList>
    </citation>
    <scope>IDENTIFICATION</scope>
</reference>
<dbReference type="Pfam" id="PF15409">
    <property type="entry name" value="PH_8"/>
    <property type="match status" value="1"/>
</dbReference>
<accession>A0A671NY73</accession>
<dbReference type="Ensembl" id="ENSSANT00000054314.1">
    <property type="protein sequence ID" value="ENSSANP00000051103.1"/>
    <property type="gene ID" value="ENSSANG00000025616.1"/>
</dbReference>
<dbReference type="AlphaFoldDB" id="A0A671NY73"/>
<dbReference type="Pfam" id="PF01237">
    <property type="entry name" value="Oxysterol_BP"/>
    <property type="match status" value="1"/>
</dbReference>
<evidence type="ECO:0000256" key="17">
    <source>
        <dbReference type="ARBA" id="ARBA00055107"/>
    </source>
</evidence>
<dbReference type="InterPro" id="IPR001849">
    <property type="entry name" value="PH_domain"/>
</dbReference>
<evidence type="ECO:0000313" key="24">
    <source>
        <dbReference type="Proteomes" id="UP000472260"/>
    </source>
</evidence>
<dbReference type="GO" id="GO:0005789">
    <property type="term" value="C:endoplasmic reticulum membrane"/>
    <property type="evidence" value="ECO:0007669"/>
    <property type="project" value="UniProtKB-SubCell"/>
</dbReference>
<keyword evidence="8" id="KW-1003">Cell membrane</keyword>
<evidence type="ECO:0000256" key="21">
    <source>
        <dbReference type="SAM" id="MobiDB-lite"/>
    </source>
</evidence>
<keyword evidence="24" id="KW-1185">Reference proteome</keyword>
<feature type="region of interest" description="Disordered" evidence="21">
    <location>
        <begin position="210"/>
        <end position="243"/>
    </location>
</feature>
<gene>
    <name evidence="23" type="primary">LOC107656666</name>
</gene>
<keyword evidence="15" id="KW-0539">Nucleus</keyword>
<dbReference type="InterPro" id="IPR011993">
    <property type="entry name" value="PH-like_dom_sf"/>
</dbReference>
<evidence type="ECO:0000313" key="23">
    <source>
        <dbReference type="Ensembl" id="ENSSANP00000051103.1"/>
    </source>
</evidence>
<keyword evidence="11" id="KW-0256">Endoplasmic reticulum</keyword>
<evidence type="ECO:0000256" key="3">
    <source>
        <dbReference type="ARBA" id="ARBA00004495"/>
    </source>
</evidence>
<evidence type="ECO:0000256" key="9">
    <source>
        <dbReference type="ARBA" id="ARBA00022490"/>
    </source>
</evidence>
<evidence type="ECO:0000256" key="20">
    <source>
        <dbReference type="RuleBase" id="RU003845"/>
    </source>
</evidence>
<keyword evidence="7 20" id="KW-0813">Transport</keyword>
<dbReference type="GO" id="GO:0032433">
    <property type="term" value="C:filopodium tip"/>
    <property type="evidence" value="ECO:0007669"/>
    <property type="project" value="UniProtKB-SubCell"/>
</dbReference>
<evidence type="ECO:0000259" key="22">
    <source>
        <dbReference type="PROSITE" id="PS50003"/>
    </source>
</evidence>
<reference evidence="23" key="2">
    <citation type="submission" date="2025-09" db="UniProtKB">
        <authorList>
            <consortium name="Ensembl"/>
        </authorList>
    </citation>
    <scope>IDENTIFICATION</scope>
</reference>
<dbReference type="Gene3D" id="3.30.70.3490">
    <property type="match status" value="1"/>
</dbReference>
<dbReference type="SUPFAM" id="SSF50729">
    <property type="entry name" value="PH domain-like"/>
    <property type="match status" value="1"/>
</dbReference>
<evidence type="ECO:0000256" key="12">
    <source>
        <dbReference type="ARBA" id="ARBA00023055"/>
    </source>
</evidence>
<keyword evidence="10" id="KW-0597">Phosphoprotein</keyword>
<evidence type="ECO:0000256" key="7">
    <source>
        <dbReference type="ARBA" id="ARBA00022448"/>
    </source>
</evidence>
<keyword evidence="16" id="KW-0966">Cell projection</keyword>
<dbReference type="InterPro" id="IPR000648">
    <property type="entry name" value="Oxysterol-bd"/>
</dbReference>
<dbReference type="FunFam" id="2.40.160.120:FF:000001">
    <property type="entry name" value="Oxysterol-binding protein"/>
    <property type="match status" value="1"/>
</dbReference>
<dbReference type="FunFam" id="2.30.29.30:FF:000011">
    <property type="entry name" value="Oxysterol-binding protein"/>
    <property type="match status" value="1"/>
</dbReference>
<evidence type="ECO:0000256" key="1">
    <source>
        <dbReference type="ARBA" id="ARBA00004202"/>
    </source>
</evidence>
<keyword evidence="13" id="KW-0446">Lipid-binding</keyword>
<comment type="similarity">
    <text evidence="6 19">Belongs to the OSBP family.</text>
</comment>
<evidence type="ECO:0000256" key="4">
    <source>
        <dbReference type="ARBA" id="ARBA00004514"/>
    </source>
</evidence>
<dbReference type="GO" id="GO:0006699">
    <property type="term" value="P:bile acid biosynthetic process"/>
    <property type="evidence" value="ECO:0007669"/>
    <property type="project" value="UniProtKB-ARBA"/>
</dbReference>
<comment type="subunit">
    <text evidence="18">Homodimer. Interacts with RRAS. Interacts (phosphorylated form) with VAPA. Interacts with OSBPL6.</text>
</comment>
<evidence type="ECO:0000256" key="18">
    <source>
        <dbReference type="ARBA" id="ARBA00064163"/>
    </source>
</evidence>
<organism evidence="23 24">
    <name type="scientific">Sinocyclocheilus anshuiensis</name>
    <dbReference type="NCBI Taxonomy" id="1608454"/>
    <lineage>
        <taxon>Eukaryota</taxon>
        <taxon>Metazoa</taxon>
        <taxon>Chordata</taxon>
        <taxon>Craniata</taxon>
        <taxon>Vertebrata</taxon>
        <taxon>Euteleostomi</taxon>
        <taxon>Actinopterygii</taxon>
        <taxon>Neopterygii</taxon>
        <taxon>Teleostei</taxon>
        <taxon>Ostariophysi</taxon>
        <taxon>Cypriniformes</taxon>
        <taxon>Cyprinidae</taxon>
        <taxon>Cyprininae</taxon>
        <taxon>Sinocyclocheilus</taxon>
    </lineage>
</organism>
<comment type="function">
    <text evidence="17">Phosphoinositide-binding protein which associates with both cell and endoplasmic reticulum (ER) membranes. Can bind to the ER membrane protein VAPA and recruit VAPA to plasma membrane sites, thus linking these intracellular compartments. The ORP3-VAPA complex stimulates RRAS signaling which in turn attenuates integrin beta-1 (ITGB1) activation at the cell surface. With VAPA, may regulate ER morphology. Has a role in regulation of the actin cytoskeleton, cell polarity and cell adhesion. Binds to phosphoinositides with preference for PI(3,4)P2 and PI(3,4,5)P3. Also binds 25-hydroxycholesterol and cholesterol.</text>
</comment>
<dbReference type="InterPro" id="IPR037239">
    <property type="entry name" value="OSBP_sf"/>
</dbReference>
<keyword evidence="12 20" id="KW-0445">Lipid transport</keyword>
<protein>
    <recommendedName>
        <fullName evidence="20">Oxysterol-binding protein</fullName>
    </recommendedName>
</protein>
<evidence type="ECO:0000256" key="8">
    <source>
        <dbReference type="ARBA" id="ARBA00022475"/>
    </source>
</evidence>
<keyword evidence="9" id="KW-0963">Cytoplasm</keyword>
<name>A0A671NY73_9TELE</name>
<feature type="domain" description="PH" evidence="22">
    <location>
        <begin position="24"/>
        <end position="119"/>
    </location>
</feature>
<evidence type="ECO:0000256" key="16">
    <source>
        <dbReference type="ARBA" id="ARBA00023273"/>
    </source>
</evidence>
<evidence type="ECO:0000256" key="10">
    <source>
        <dbReference type="ARBA" id="ARBA00022553"/>
    </source>
</evidence>
<dbReference type="InterPro" id="IPR018494">
    <property type="entry name" value="Oxysterol-bd_CS"/>
</dbReference>
<evidence type="ECO:0000256" key="14">
    <source>
        <dbReference type="ARBA" id="ARBA00023136"/>
    </source>
</evidence>
<dbReference type="PANTHER" id="PTHR10972">
    <property type="entry name" value="OXYSTEROL-BINDING PROTEIN-RELATED"/>
    <property type="match status" value="1"/>
</dbReference>
<dbReference type="GO" id="GO:0015485">
    <property type="term" value="F:cholesterol binding"/>
    <property type="evidence" value="ECO:0007669"/>
    <property type="project" value="TreeGrafter"/>
</dbReference>
<sequence length="685" mass="79107">CWPYYDSWELVEDLRGLTGNIQKPEKREGLLLKKRKWPMKGWHKRYFLLERGILTYAKTGTDLKKGRLRGRIDVGLSVMAMKKKSMCIDLDTEDSIYHLKAKTRDLFEQWVTQLRHHRMFRQNEIAMEPPERQLQSDPTSNRRVFTLLIQSSPSALLKNSWRQNSQDMEKCCKDLSECESGLLELNLLLKNMEVLHRTFSAPAINLLQTEGSKKEKRGHKKWRSKNYSKENKSTQQDVLDGSRPLLQQVSSESRGSIPESLSEFFDAKEYLLSGSSSENEVSDDDSYISDVSDSTSVEYCNGNDCTVTRRDRLPSSRMNESVNLWSILRSNIGKDLSKVAMPVQLNEPLNTLQRLCEEVEYCHLLDTAANTHDPHMRMVYIAAFAVSAYACSFTRAGGKPFNPILGETYECLRPDKGFRFIAEQVSHHPPVSTCHCESKNYTFWQDVRWKNKFWGKSMEIVPMGVTHLELPGFGDRYEWSKVTSCIHNILSGQRWIEHYGEMSIKHSTTMGDVSHCKVTFLKSRSGGLNANEVEGVVTDSDGRVIHSLFGKWSEALYLGKPPSVTCIWRANPMPEDHEQYYGFTQFATELNELEEGLKPLLPLTDTRFRPDQRLLEEGDIAGAEEQKERTEVLQRERRRVLQENSMTHSPRFFKRAEDDSWVSNGTYWDLRKDPGFSKQEFPVLW</sequence>
<dbReference type="PANTHER" id="PTHR10972:SF150">
    <property type="entry name" value="OXYSTEROL-BINDING PROTEIN"/>
    <property type="match status" value="1"/>
</dbReference>
<dbReference type="CDD" id="cd13287">
    <property type="entry name" value="PH_ORP3_ORP6_ORP7"/>
    <property type="match status" value="1"/>
</dbReference>
<evidence type="ECO:0000256" key="11">
    <source>
        <dbReference type="ARBA" id="ARBA00022824"/>
    </source>
</evidence>
<dbReference type="FunFam" id="3.30.70.3490:FF:000004">
    <property type="entry name" value="Oxysterol-binding protein"/>
    <property type="match status" value="1"/>
</dbReference>
<dbReference type="GO" id="GO:0005886">
    <property type="term" value="C:plasma membrane"/>
    <property type="evidence" value="ECO:0007669"/>
    <property type="project" value="UniProtKB-SubCell"/>
</dbReference>
<dbReference type="GO" id="GO:0120015">
    <property type="term" value="F:sterol transfer activity"/>
    <property type="evidence" value="ECO:0007669"/>
    <property type="project" value="UniProtKB-ARBA"/>
</dbReference>
<evidence type="ECO:0000256" key="2">
    <source>
        <dbReference type="ARBA" id="ARBA00004406"/>
    </source>
</evidence>
<dbReference type="InterPro" id="IPR041680">
    <property type="entry name" value="PH_8"/>
</dbReference>
<comment type="subcellular location">
    <subcellularLocation>
        <location evidence="1">Cell membrane</location>
        <topology evidence="1">Peripheral membrane protein</topology>
    </subcellularLocation>
    <subcellularLocation>
        <location evidence="3">Cell projection</location>
        <location evidence="3">Filopodium tip</location>
    </subcellularLocation>
    <subcellularLocation>
        <location evidence="4">Cytoplasm</location>
        <location evidence="4">Cytosol</location>
    </subcellularLocation>
    <subcellularLocation>
        <location evidence="2">Endoplasmic reticulum membrane</location>
        <topology evidence="2">Peripheral membrane protein</topology>
    </subcellularLocation>
    <subcellularLocation>
        <location evidence="5">Nucleus membrane</location>
        <topology evidence="5">Peripheral membrane protein</topology>
    </subcellularLocation>
</comment>
<feature type="compositionally biased region" description="Basic residues" evidence="21">
    <location>
        <begin position="214"/>
        <end position="226"/>
    </location>
</feature>